<dbReference type="STRING" id="1218591.LEP1GSC199_1146"/>
<dbReference type="EMBL" id="AOGY02000081">
    <property type="protein sequence ID" value="EMY67856.1"/>
    <property type="molecule type" value="Genomic_DNA"/>
</dbReference>
<accession>N1W7L8</accession>
<protein>
    <submittedName>
        <fullName evidence="2">F5/8 type C domain protein</fullName>
    </submittedName>
</protein>
<dbReference type="InterPro" id="IPR008979">
    <property type="entry name" value="Galactose-bd-like_sf"/>
</dbReference>
<comment type="caution">
    <text evidence="2">The sequence shown here is derived from an EMBL/GenBank/DDBJ whole genome shotgun (WGS) entry which is preliminary data.</text>
</comment>
<dbReference type="Proteomes" id="UP000012227">
    <property type="component" value="Unassembled WGS sequence"/>
</dbReference>
<evidence type="ECO:0000313" key="2">
    <source>
        <dbReference type="EMBL" id="EMY67856.1"/>
    </source>
</evidence>
<dbReference type="PROSITE" id="PS50022">
    <property type="entry name" value="FA58C_3"/>
    <property type="match status" value="1"/>
</dbReference>
<dbReference type="InterPro" id="IPR000421">
    <property type="entry name" value="FA58C"/>
</dbReference>
<proteinExistence type="predicted"/>
<gene>
    <name evidence="2" type="ORF">LEP1GSC199_1146</name>
</gene>
<dbReference type="SUPFAM" id="SSF49785">
    <property type="entry name" value="Galactose-binding domain-like"/>
    <property type="match status" value="1"/>
</dbReference>
<dbReference type="Gene3D" id="2.60.120.260">
    <property type="entry name" value="Galactose-binding domain-like"/>
    <property type="match status" value="1"/>
</dbReference>
<dbReference type="Pfam" id="PF00754">
    <property type="entry name" value="F5_F8_type_C"/>
    <property type="match status" value="1"/>
</dbReference>
<dbReference type="AlphaFoldDB" id="N1W7L8"/>
<feature type="domain" description="F5/8 type C" evidence="1">
    <location>
        <begin position="1"/>
        <end position="104"/>
    </location>
</feature>
<organism evidence="2 3">
    <name type="scientific">Leptospira vanthielii serovar Holland str. Waz Holland = ATCC 700522</name>
    <dbReference type="NCBI Taxonomy" id="1218591"/>
    <lineage>
        <taxon>Bacteria</taxon>
        <taxon>Pseudomonadati</taxon>
        <taxon>Spirochaetota</taxon>
        <taxon>Spirochaetia</taxon>
        <taxon>Leptospirales</taxon>
        <taxon>Leptospiraceae</taxon>
        <taxon>Leptospira</taxon>
    </lineage>
</organism>
<evidence type="ECO:0000259" key="1">
    <source>
        <dbReference type="PROSITE" id="PS50022"/>
    </source>
</evidence>
<evidence type="ECO:0000313" key="3">
    <source>
        <dbReference type="Proteomes" id="UP000012227"/>
    </source>
</evidence>
<sequence>MKILITGIQSIQASSELDRLYVKENLFDTRPDYGWSSKKKEEPEEEYLILDMGSVNRIEEMRMLTKNDPITNFPERFVTYYSEDDITWHQLHEENSFIRARYLV</sequence>
<name>N1W7L8_9LEPT</name>
<reference evidence="2 3" key="1">
    <citation type="submission" date="2013-03" db="EMBL/GenBank/DDBJ databases">
        <authorList>
            <person name="Harkins D.M."/>
            <person name="Durkin A.S."/>
            <person name="Brinkac L.M."/>
            <person name="Haft D.H."/>
            <person name="Selengut J.D."/>
            <person name="Sanka R."/>
            <person name="DePew J."/>
            <person name="Purushe J."/>
            <person name="Galloway R.L."/>
            <person name="Vinetz J.M."/>
            <person name="Sutton G.G."/>
            <person name="Nierman W.C."/>
            <person name="Fouts D.E."/>
        </authorList>
    </citation>
    <scope>NUCLEOTIDE SEQUENCE [LARGE SCALE GENOMIC DNA]</scope>
    <source>
        <strain evidence="2 3">Waz Holland</strain>
    </source>
</reference>